<organism evidence="2 3">
    <name type="scientific">Panicum virgatum</name>
    <name type="common">Blackwell switchgrass</name>
    <dbReference type="NCBI Taxonomy" id="38727"/>
    <lineage>
        <taxon>Eukaryota</taxon>
        <taxon>Viridiplantae</taxon>
        <taxon>Streptophyta</taxon>
        <taxon>Embryophyta</taxon>
        <taxon>Tracheophyta</taxon>
        <taxon>Spermatophyta</taxon>
        <taxon>Magnoliopsida</taxon>
        <taxon>Liliopsida</taxon>
        <taxon>Poales</taxon>
        <taxon>Poaceae</taxon>
        <taxon>PACMAD clade</taxon>
        <taxon>Panicoideae</taxon>
        <taxon>Panicodae</taxon>
        <taxon>Paniceae</taxon>
        <taxon>Panicinae</taxon>
        <taxon>Panicum</taxon>
        <taxon>Panicum sect. Hiantes</taxon>
    </lineage>
</organism>
<protein>
    <submittedName>
        <fullName evidence="2">Uncharacterized protein</fullName>
    </submittedName>
</protein>
<reference evidence="2" key="1">
    <citation type="submission" date="2020-05" db="EMBL/GenBank/DDBJ databases">
        <title>WGS assembly of Panicum virgatum.</title>
        <authorList>
            <person name="Lovell J.T."/>
            <person name="Jenkins J."/>
            <person name="Shu S."/>
            <person name="Juenger T.E."/>
            <person name="Schmutz J."/>
        </authorList>
    </citation>
    <scope>NUCLEOTIDE SEQUENCE</scope>
    <source>
        <strain evidence="2">AP13</strain>
    </source>
</reference>
<gene>
    <name evidence="2" type="ORF">PVAP13_5KG079887</name>
</gene>
<keyword evidence="3" id="KW-1185">Reference proteome</keyword>
<dbReference type="EMBL" id="CM029045">
    <property type="protein sequence ID" value="KAG2595502.1"/>
    <property type="molecule type" value="Genomic_DNA"/>
</dbReference>
<evidence type="ECO:0000313" key="3">
    <source>
        <dbReference type="Proteomes" id="UP000823388"/>
    </source>
</evidence>
<dbReference type="Proteomes" id="UP000823388">
    <property type="component" value="Chromosome 5K"/>
</dbReference>
<sequence length="105" mass="11076">MKRSTCGQLATSPVATTTGGRSLGRSCDASPPITLSPRRSSGGGGDPRRRGPAPLALVSNSRFDGFPVSGMDGFVSSSIKPQNLPSFRLGWRACSLVFQKFRGFN</sequence>
<proteinExistence type="predicted"/>
<evidence type="ECO:0000256" key="1">
    <source>
        <dbReference type="SAM" id="MobiDB-lite"/>
    </source>
</evidence>
<name>A0A8T0S8N4_PANVG</name>
<feature type="region of interest" description="Disordered" evidence="1">
    <location>
        <begin position="1"/>
        <end position="55"/>
    </location>
</feature>
<accession>A0A8T0S8N4</accession>
<comment type="caution">
    <text evidence="2">The sequence shown here is derived from an EMBL/GenBank/DDBJ whole genome shotgun (WGS) entry which is preliminary data.</text>
</comment>
<evidence type="ECO:0000313" key="2">
    <source>
        <dbReference type="EMBL" id="KAG2595502.1"/>
    </source>
</evidence>
<dbReference type="AlphaFoldDB" id="A0A8T0S8N4"/>
<feature type="compositionally biased region" description="Polar residues" evidence="1">
    <location>
        <begin position="1"/>
        <end position="20"/>
    </location>
</feature>